<dbReference type="AlphaFoldDB" id="A0A2N5T5D8"/>
<evidence type="ECO:0000313" key="1">
    <source>
        <dbReference type="EMBL" id="PLW20693.1"/>
    </source>
</evidence>
<name>A0A2N5T5D8_9BASI</name>
<accession>A0A2N5T5D8</accession>
<reference evidence="1 2" key="1">
    <citation type="submission" date="2017-11" db="EMBL/GenBank/DDBJ databases">
        <title>De novo assembly and phasing of dikaryotic genomes from two isolates of Puccinia coronata f. sp. avenae, the causal agent of oat crown rust.</title>
        <authorList>
            <person name="Miller M.E."/>
            <person name="Zhang Y."/>
            <person name="Omidvar V."/>
            <person name="Sperschneider J."/>
            <person name="Schwessinger B."/>
            <person name="Raley C."/>
            <person name="Palmer J.M."/>
            <person name="Garnica D."/>
            <person name="Upadhyaya N."/>
            <person name="Rathjen J."/>
            <person name="Taylor J.M."/>
            <person name="Park R.F."/>
            <person name="Dodds P.N."/>
            <person name="Hirsch C.D."/>
            <person name="Kianian S.F."/>
            <person name="Figueroa M."/>
        </authorList>
    </citation>
    <scope>NUCLEOTIDE SEQUENCE [LARGE SCALE GENOMIC DNA]</scope>
    <source>
        <strain evidence="1">12NC29</strain>
    </source>
</reference>
<protein>
    <submittedName>
        <fullName evidence="1">Uncharacterized protein</fullName>
    </submittedName>
</protein>
<comment type="caution">
    <text evidence="1">The sequence shown here is derived from an EMBL/GenBank/DDBJ whole genome shotgun (WGS) entry which is preliminary data.</text>
</comment>
<sequence length="84" mass="9265">MGQLDRPSGVVCHGIAWQSAEEGIVHVTKSTASMPPLNSVHHSSHPQHIPILRSPIHNQVFRLSSLPHVDTLNLVMYPLYPLVS</sequence>
<gene>
    <name evidence="1" type="ORF">PCANC_07365</name>
</gene>
<keyword evidence="2" id="KW-1185">Reference proteome</keyword>
<evidence type="ECO:0000313" key="2">
    <source>
        <dbReference type="Proteomes" id="UP000235388"/>
    </source>
</evidence>
<organism evidence="1 2">
    <name type="scientific">Puccinia coronata f. sp. avenae</name>
    <dbReference type="NCBI Taxonomy" id="200324"/>
    <lineage>
        <taxon>Eukaryota</taxon>
        <taxon>Fungi</taxon>
        <taxon>Dikarya</taxon>
        <taxon>Basidiomycota</taxon>
        <taxon>Pucciniomycotina</taxon>
        <taxon>Pucciniomycetes</taxon>
        <taxon>Pucciniales</taxon>
        <taxon>Pucciniaceae</taxon>
        <taxon>Puccinia</taxon>
    </lineage>
</organism>
<proteinExistence type="predicted"/>
<dbReference type="Proteomes" id="UP000235388">
    <property type="component" value="Unassembled WGS sequence"/>
</dbReference>
<dbReference type="EMBL" id="PGCJ01000793">
    <property type="protein sequence ID" value="PLW20693.1"/>
    <property type="molecule type" value="Genomic_DNA"/>
</dbReference>